<dbReference type="Proteomes" id="UP000290189">
    <property type="component" value="Unassembled WGS sequence"/>
</dbReference>
<proteinExistence type="predicted"/>
<dbReference type="InterPro" id="IPR036908">
    <property type="entry name" value="RlpA-like_sf"/>
</dbReference>
<protein>
    <recommendedName>
        <fullName evidence="5">Expansin-like EG45 domain-containing protein</fullName>
    </recommendedName>
</protein>
<reference evidence="3 4" key="1">
    <citation type="submission" date="2018-03" db="EMBL/GenBank/DDBJ databases">
        <authorList>
            <person name="Fogelqvist J."/>
        </authorList>
    </citation>
    <scope>NUCLEOTIDE SEQUENCE [LARGE SCALE GENOMIC DNA]</scope>
</reference>
<feature type="region of interest" description="Disordered" evidence="1">
    <location>
        <begin position="251"/>
        <end position="300"/>
    </location>
</feature>
<feature type="chain" id="PRO_5018072741" description="Expansin-like EG45 domain-containing protein" evidence="2">
    <location>
        <begin position="25"/>
        <end position="300"/>
    </location>
</feature>
<sequence length="300" mass="29164">MPKSFMRGVHWLLGCWVIVSTATGETGQITFYPSDTGAPSCGLSAPPGFVVAAMPPPAKCGACYKVTVISPTEANPVTAAGGSVNIIVADTCEGGGCKTFDLMMGSGQSGGVQPIEYSPIPCTSGASPPAGSKTGSGGAAITGNGTVQTGETPKKGVTFPKAMSMNATTTNATRTSAKAKTTTKSKKAPVGKQATPSQPGHSSSPATAQAPSPRTGSYAQAPSSGAPPPTQGNVVHVNIVALPGSQVITSGVDPSITVLPAPSSSSSSASSGDSSGSSSASSDDSSSSSSAGSDDSSGSS</sequence>
<accession>A0A3P3Y9L0</accession>
<keyword evidence="3" id="KW-0496">Mitochondrion</keyword>
<dbReference type="SUPFAM" id="SSF50685">
    <property type="entry name" value="Barwin-like endoglucanases"/>
    <property type="match status" value="1"/>
</dbReference>
<feature type="compositionally biased region" description="Low complexity" evidence="1">
    <location>
        <begin position="161"/>
        <end position="180"/>
    </location>
</feature>
<dbReference type="Gene3D" id="2.40.40.10">
    <property type="entry name" value="RlpA-like domain"/>
    <property type="match status" value="1"/>
</dbReference>
<evidence type="ECO:0008006" key="5">
    <source>
        <dbReference type="Google" id="ProtNLM"/>
    </source>
</evidence>
<dbReference type="EMBL" id="OVEO01000006">
    <property type="protein sequence ID" value="SPQ96857.1"/>
    <property type="molecule type" value="Genomic_DNA"/>
</dbReference>
<keyword evidence="2" id="KW-0732">Signal</keyword>
<feature type="region of interest" description="Disordered" evidence="1">
    <location>
        <begin position="121"/>
        <end position="232"/>
    </location>
</feature>
<dbReference type="AlphaFoldDB" id="A0A3P3Y9L0"/>
<evidence type="ECO:0000256" key="2">
    <source>
        <dbReference type="SAM" id="SignalP"/>
    </source>
</evidence>
<feature type="compositionally biased region" description="Polar residues" evidence="1">
    <location>
        <begin position="214"/>
        <end position="223"/>
    </location>
</feature>
<evidence type="ECO:0000256" key="1">
    <source>
        <dbReference type="SAM" id="MobiDB-lite"/>
    </source>
</evidence>
<organism evidence="3 4">
    <name type="scientific">Plasmodiophora brassicae</name>
    <name type="common">Clubroot disease agent</name>
    <dbReference type="NCBI Taxonomy" id="37360"/>
    <lineage>
        <taxon>Eukaryota</taxon>
        <taxon>Sar</taxon>
        <taxon>Rhizaria</taxon>
        <taxon>Endomyxa</taxon>
        <taxon>Phytomyxea</taxon>
        <taxon>Plasmodiophorida</taxon>
        <taxon>Plasmodiophoridae</taxon>
        <taxon>Plasmodiophora</taxon>
    </lineage>
</organism>
<feature type="compositionally biased region" description="Low complexity" evidence="1">
    <location>
        <begin position="263"/>
        <end position="300"/>
    </location>
</feature>
<gene>
    <name evidence="3" type="ORF">PLBR_LOCUS4072</name>
</gene>
<evidence type="ECO:0000313" key="4">
    <source>
        <dbReference type="Proteomes" id="UP000290189"/>
    </source>
</evidence>
<feature type="signal peptide" evidence="2">
    <location>
        <begin position="1"/>
        <end position="24"/>
    </location>
</feature>
<geneLocation type="mitochondrion" evidence="3"/>
<evidence type="ECO:0000313" key="3">
    <source>
        <dbReference type="EMBL" id="SPQ96857.1"/>
    </source>
</evidence>
<name>A0A3P3Y9L0_PLABS</name>
<feature type="compositionally biased region" description="Low complexity" evidence="1">
    <location>
        <begin position="202"/>
        <end position="213"/>
    </location>
</feature>